<evidence type="ECO:0000313" key="2">
    <source>
        <dbReference type="Proteomes" id="UP000593573"/>
    </source>
</evidence>
<reference evidence="1 2" key="1">
    <citation type="journal article" date="2019" name="Genome Biol. Evol.">
        <title>Insights into the evolution of the New World diploid cottons (Gossypium, subgenus Houzingenia) based on genome sequencing.</title>
        <authorList>
            <person name="Grover C.E."/>
            <person name="Arick M.A. 2nd"/>
            <person name="Thrash A."/>
            <person name="Conover J.L."/>
            <person name="Sanders W.S."/>
            <person name="Peterson D.G."/>
            <person name="Frelichowski J.E."/>
            <person name="Scheffler J.A."/>
            <person name="Scheffler B.E."/>
            <person name="Wendel J.F."/>
        </authorList>
    </citation>
    <scope>NUCLEOTIDE SEQUENCE [LARGE SCALE GENOMIC DNA]</scope>
    <source>
        <strain evidence="1">57</strain>
        <tissue evidence="1">Leaf</tissue>
    </source>
</reference>
<organism evidence="1 2">
    <name type="scientific">Gossypium klotzschianum</name>
    <dbReference type="NCBI Taxonomy" id="34286"/>
    <lineage>
        <taxon>Eukaryota</taxon>
        <taxon>Viridiplantae</taxon>
        <taxon>Streptophyta</taxon>
        <taxon>Embryophyta</taxon>
        <taxon>Tracheophyta</taxon>
        <taxon>Spermatophyta</taxon>
        <taxon>Magnoliopsida</taxon>
        <taxon>eudicotyledons</taxon>
        <taxon>Gunneridae</taxon>
        <taxon>Pentapetalae</taxon>
        <taxon>rosids</taxon>
        <taxon>malvids</taxon>
        <taxon>Malvales</taxon>
        <taxon>Malvaceae</taxon>
        <taxon>Malvoideae</taxon>
        <taxon>Gossypium</taxon>
    </lineage>
</organism>
<evidence type="ECO:0000313" key="1">
    <source>
        <dbReference type="EMBL" id="MBA0673244.1"/>
    </source>
</evidence>
<protein>
    <submittedName>
        <fullName evidence="1">Uncharacterized protein</fullName>
    </submittedName>
</protein>
<sequence>MVRFYLYIWWNLAYLNQTFCMGSPCTCMVGRGLLIL</sequence>
<accession>A0A7J8WEZ2</accession>
<proteinExistence type="predicted"/>
<comment type="caution">
    <text evidence="1">The sequence shown here is derived from an EMBL/GenBank/DDBJ whole genome shotgun (WGS) entry which is preliminary data.</text>
</comment>
<name>A0A7J8WEZ2_9ROSI</name>
<dbReference type="AlphaFoldDB" id="A0A7J8WEZ2"/>
<dbReference type="Proteomes" id="UP000593573">
    <property type="component" value="Unassembled WGS sequence"/>
</dbReference>
<keyword evidence="2" id="KW-1185">Reference proteome</keyword>
<gene>
    <name evidence="1" type="ORF">Goklo_025002</name>
</gene>
<dbReference type="EMBL" id="JABFAB010246912">
    <property type="protein sequence ID" value="MBA0673244.1"/>
    <property type="molecule type" value="Genomic_DNA"/>
</dbReference>